<comment type="function">
    <text evidence="7">This protein is part of the stalk that links CF(0) to CF(1). It either transmits conformational changes from CF(0) to CF(1) or is implicated in proton conduction.</text>
</comment>
<keyword evidence="2 7" id="KW-0813">Transport</keyword>
<sequence>MNASLISVRYAKALFLLSKEKGAVEQVYGDMTVLLDYCNNVPEFDELLNSPVIKPGKKKKALKGVFEKRVNQLTLNFLTIMVNNKREPLLASIARNVIDFYKEEKNIKSVALYTAVPLEEDHLSRISEMLQQELNAKIQLTVRVRDKLIGGFVLMVDGKMIDATIANKLKELKKKLLS</sequence>
<dbReference type="RefSeq" id="WP_142533006.1">
    <property type="nucleotide sequence ID" value="NZ_FXTB01000003.1"/>
</dbReference>
<evidence type="ECO:0000256" key="3">
    <source>
        <dbReference type="ARBA" id="ARBA00022781"/>
    </source>
</evidence>
<dbReference type="PANTHER" id="PTHR11910">
    <property type="entry name" value="ATP SYNTHASE DELTA CHAIN"/>
    <property type="match status" value="1"/>
</dbReference>
<keyword evidence="7" id="KW-1003">Cell membrane</keyword>
<comment type="subcellular location">
    <subcellularLocation>
        <location evidence="7">Cell membrane</location>
        <topology evidence="7">Peripheral membrane protein</topology>
    </subcellularLocation>
    <subcellularLocation>
        <location evidence="1">Membrane</location>
    </subcellularLocation>
</comment>
<dbReference type="AlphaFoldDB" id="A0A521CMQ3"/>
<keyword evidence="4 7" id="KW-0406">Ion transport</keyword>
<dbReference type="HAMAP" id="MF_01416">
    <property type="entry name" value="ATP_synth_delta_bact"/>
    <property type="match status" value="1"/>
</dbReference>
<keyword evidence="5 7" id="KW-0472">Membrane</keyword>
<comment type="function">
    <text evidence="7">F(1)F(0) ATP synthase produces ATP from ADP in the presence of a proton or sodium gradient. F-type ATPases consist of two structural domains, F(1) containing the extramembraneous catalytic core and F(0) containing the membrane proton channel, linked together by a central stalk and a peripheral stalk. During catalysis, ATP synthesis in the catalytic domain of F(1) is coupled via a rotary mechanism of the central stalk subunits to proton translocation.</text>
</comment>
<dbReference type="EMBL" id="FXTB01000003">
    <property type="protein sequence ID" value="SMO60729.1"/>
    <property type="molecule type" value="Genomic_DNA"/>
</dbReference>
<evidence type="ECO:0000313" key="8">
    <source>
        <dbReference type="EMBL" id="SMO60729.1"/>
    </source>
</evidence>
<evidence type="ECO:0000256" key="2">
    <source>
        <dbReference type="ARBA" id="ARBA00022448"/>
    </source>
</evidence>
<dbReference type="PRINTS" id="PR00125">
    <property type="entry name" value="ATPASEDELTA"/>
</dbReference>
<keyword evidence="6 7" id="KW-0066">ATP synthesis</keyword>
<dbReference type="Gene3D" id="1.10.520.20">
    <property type="entry name" value="N-terminal domain of the delta subunit of the F1F0-ATP synthase"/>
    <property type="match status" value="1"/>
</dbReference>
<dbReference type="NCBIfam" id="TIGR01145">
    <property type="entry name" value="ATP_synt_delta"/>
    <property type="match status" value="1"/>
</dbReference>
<keyword evidence="7" id="KW-0139">CF(1)</keyword>
<dbReference type="GO" id="GO:0046933">
    <property type="term" value="F:proton-transporting ATP synthase activity, rotational mechanism"/>
    <property type="evidence" value="ECO:0007669"/>
    <property type="project" value="UniProtKB-UniRule"/>
</dbReference>
<evidence type="ECO:0000256" key="1">
    <source>
        <dbReference type="ARBA" id="ARBA00004370"/>
    </source>
</evidence>
<organism evidence="8 9">
    <name type="scientific">Saccharicrinis carchari</name>
    <dbReference type="NCBI Taxonomy" id="1168039"/>
    <lineage>
        <taxon>Bacteria</taxon>
        <taxon>Pseudomonadati</taxon>
        <taxon>Bacteroidota</taxon>
        <taxon>Bacteroidia</taxon>
        <taxon>Marinilabiliales</taxon>
        <taxon>Marinilabiliaceae</taxon>
        <taxon>Saccharicrinis</taxon>
    </lineage>
</organism>
<dbReference type="InterPro" id="IPR000711">
    <property type="entry name" value="ATPase_OSCP/dsu"/>
</dbReference>
<evidence type="ECO:0000256" key="5">
    <source>
        <dbReference type="ARBA" id="ARBA00023136"/>
    </source>
</evidence>
<evidence type="ECO:0000256" key="7">
    <source>
        <dbReference type="HAMAP-Rule" id="MF_01416"/>
    </source>
</evidence>
<reference evidence="8 9" key="1">
    <citation type="submission" date="2017-05" db="EMBL/GenBank/DDBJ databases">
        <authorList>
            <person name="Varghese N."/>
            <person name="Submissions S."/>
        </authorList>
    </citation>
    <scope>NUCLEOTIDE SEQUENCE [LARGE SCALE GENOMIC DNA]</scope>
    <source>
        <strain evidence="8 9">DSM 27040</strain>
    </source>
</reference>
<dbReference type="GO" id="GO:0005886">
    <property type="term" value="C:plasma membrane"/>
    <property type="evidence" value="ECO:0007669"/>
    <property type="project" value="UniProtKB-SubCell"/>
</dbReference>
<keyword evidence="3 7" id="KW-0375">Hydrogen ion transport</keyword>
<dbReference type="InterPro" id="IPR026015">
    <property type="entry name" value="ATP_synth_OSCP/delta_N_sf"/>
</dbReference>
<accession>A0A521CMQ3</accession>
<dbReference type="Proteomes" id="UP000319040">
    <property type="component" value="Unassembled WGS sequence"/>
</dbReference>
<gene>
    <name evidence="7" type="primary">atpH</name>
    <name evidence="8" type="ORF">SAMN06265379_103313</name>
</gene>
<evidence type="ECO:0000256" key="4">
    <source>
        <dbReference type="ARBA" id="ARBA00023065"/>
    </source>
</evidence>
<dbReference type="SUPFAM" id="SSF47928">
    <property type="entry name" value="N-terminal domain of the delta subunit of the F1F0-ATP synthase"/>
    <property type="match status" value="1"/>
</dbReference>
<name>A0A521CMQ3_SACCC</name>
<dbReference type="OrthoDB" id="9802471at2"/>
<dbReference type="Pfam" id="PF00213">
    <property type="entry name" value="OSCP"/>
    <property type="match status" value="1"/>
</dbReference>
<keyword evidence="9" id="KW-1185">Reference proteome</keyword>
<dbReference type="GO" id="GO:0045259">
    <property type="term" value="C:proton-transporting ATP synthase complex"/>
    <property type="evidence" value="ECO:0007669"/>
    <property type="project" value="UniProtKB-KW"/>
</dbReference>
<proteinExistence type="inferred from homology"/>
<protein>
    <recommendedName>
        <fullName evidence="7">ATP synthase subunit delta</fullName>
    </recommendedName>
    <alternativeName>
        <fullName evidence="7">ATP synthase F(1) sector subunit delta</fullName>
    </alternativeName>
    <alternativeName>
        <fullName evidence="7">F-type ATPase subunit delta</fullName>
        <shortName evidence="7">F-ATPase subunit delta</shortName>
    </alternativeName>
</protein>
<evidence type="ECO:0000313" key="9">
    <source>
        <dbReference type="Proteomes" id="UP000319040"/>
    </source>
</evidence>
<comment type="similarity">
    <text evidence="7">Belongs to the ATPase delta chain family.</text>
</comment>
<evidence type="ECO:0000256" key="6">
    <source>
        <dbReference type="ARBA" id="ARBA00023310"/>
    </source>
</evidence>